<name>A0ABN8AZI3_CHISP</name>
<dbReference type="PANTHER" id="PTHR47510:SF3">
    <property type="entry name" value="ENDO_EXONUCLEASE_PHOSPHATASE DOMAIN-CONTAINING PROTEIN"/>
    <property type="match status" value="1"/>
</dbReference>
<accession>A0ABN8AZI3</accession>
<dbReference type="EMBL" id="OU963895">
    <property type="protein sequence ID" value="CAH0401877.1"/>
    <property type="molecule type" value="Genomic_DNA"/>
</dbReference>
<gene>
    <name evidence="1" type="ORF">CHILSU_LOCUS5113</name>
</gene>
<protein>
    <recommendedName>
        <fullName evidence="3">Reverse transcriptase domain-containing protein</fullName>
    </recommendedName>
</protein>
<evidence type="ECO:0008006" key="3">
    <source>
        <dbReference type="Google" id="ProtNLM"/>
    </source>
</evidence>
<sequence>MPNYRCNLPDDARELLRAKNASTRAFDICPTDNNRSRLRTLQRAVKARMKEMRESKWDELLEEISPSHQAYWKLTRSFKSEVESSMPPLTKHDRSIAFNDDEKAKCLADSLEAQCSVPPTATLETITVDEVHSLIRKLHPRCAPGSIGISSKVLKILPAQLLCLITAIFNAPMTNATFPAERKKAVVIGFRKPGKDGALLSS</sequence>
<keyword evidence="2" id="KW-1185">Reference proteome</keyword>
<reference evidence="1" key="1">
    <citation type="submission" date="2021-12" db="EMBL/GenBank/DDBJ databases">
        <authorList>
            <person name="King R."/>
        </authorList>
    </citation>
    <scope>NUCLEOTIDE SEQUENCE</scope>
</reference>
<evidence type="ECO:0000313" key="1">
    <source>
        <dbReference type="EMBL" id="CAH0401877.1"/>
    </source>
</evidence>
<evidence type="ECO:0000313" key="2">
    <source>
        <dbReference type="Proteomes" id="UP001153292"/>
    </source>
</evidence>
<organism evidence="1 2">
    <name type="scientific">Chilo suppressalis</name>
    <name type="common">Asiatic rice borer moth</name>
    <dbReference type="NCBI Taxonomy" id="168631"/>
    <lineage>
        <taxon>Eukaryota</taxon>
        <taxon>Metazoa</taxon>
        <taxon>Ecdysozoa</taxon>
        <taxon>Arthropoda</taxon>
        <taxon>Hexapoda</taxon>
        <taxon>Insecta</taxon>
        <taxon>Pterygota</taxon>
        <taxon>Neoptera</taxon>
        <taxon>Endopterygota</taxon>
        <taxon>Lepidoptera</taxon>
        <taxon>Glossata</taxon>
        <taxon>Ditrysia</taxon>
        <taxon>Pyraloidea</taxon>
        <taxon>Crambidae</taxon>
        <taxon>Crambinae</taxon>
        <taxon>Chilo</taxon>
    </lineage>
</organism>
<proteinExistence type="predicted"/>
<dbReference type="PANTHER" id="PTHR47510">
    <property type="entry name" value="REVERSE TRANSCRIPTASE DOMAIN-CONTAINING PROTEIN"/>
    <property type="match status" value="1"/>
</dbReference>
<dbReference type="Proteomes" id="UP001153292">
    <property type="component" value="Chromosome 2"/>
</dbReference>